<keyword evidence="9" id="KW-0443">Lipid metabolism</keyword>
<protein>
    <recommendedName>
        <fullName evidence="4">enoyl-CoA hydratase</fullName>
        <ecNumber evidence="4">4.2.1.17</ecNumber>
    </recommendedName>
</protein>
<comment type="similarity">
    <text evidence="13">Belongs to the enoyl-CoA hydratase/isomerase family.</text>
</comment>
<keyword evidence="8" id="KW-0520">NAD</keyword>
<dbReference type="EC" id="4.2.1.17" evidence="4"/>
<evidence type="ECO:0000256" key="2">
    <source>
        <dbReference type="ARBA" id="ARBA00007005"/>
    </source>
</evidence>
<dbReference type="PANTHER" id="PTHR43612">
    <property type="entry name" value="TRIFUNCTIONAL ENZYME SUBUNIT ALPHA"/>
    <property type="match status" value="1"/>
</dbReference>
<dbReference type="InterPro" id="IPR006108">
    <property type="entry name" value="3HC_DH_C"/>
</dbReference>
<evidence type="ECO:0000256" key="1">
    <source>
        <dbReference type="ARBA" id="ARBA00005005"/>
    </source>
</evidence>
<dbReference type="RefSeq" id="WP_123181617.1">
    <property type="nucleotide sequence ID" value="NZ_RHGB01000003.1"/>
</dbReference>
<dbReference type="Pfam" id="PF00725">
    <property type="entry name" value="3HCDH"/>
    <property type="match status" value="1"/>
</dbReference>
<dbReference type="Gene3D" id="3.90.226.10">
    <property type="entry name" value="2-enoyl-CoA Hydratase, Chain A, domain 1"/>
    <property type="match status" value="1"/>
</dbReference>
<keyword evidence="6" id="KW-0442">Lipid degradation</keyword>
<dbReference type="Gene3D" id="1.10.1040.50">
    <property type="match status" value="1"/>
</dbReference>
<dbReference type="SUPFAM" id="SSF48179">
    <property type="entry name" value="6-phosphogluconate dehydrogenase C-terminal domain-like"/>
    <property type="match status" value="2"/>
</dbReference>
<dbReference type="InterPro" id="IPR018376">
    <property type="entry name" value="Enoyl-CoA_hyd/isom_CS"/>
</dbReference>
<dbReference type="Gene3D" id="3.40.50.720">
    <property type="entry name" value="NAD(P)-binding Rossmann-like Domain"/>
    <property type="match status" value="1"/>
</dbReference>
<evidence type="ECO:0000259" key="14">
    <source>
        <dbReference type="Pfam" id="PF00725"/>
    </source>
</evidence>
<evidence type="ECO:0000256" key="10">
    <source>
        <dbReference type="ARBA" id="ARBA00023239"/>
    </source>
</evidence>
<keyword evidence="10" id="KW-0456">Lyase</keyword>
<keyword evidence="17" id="KW-1185">Reference proteome</keyword>
<dbReference type="PANTHER" id="PTHR43612:SF3">
    <property type="entry name" value="TRIFUNCTIONAL ENZYME SUBUNIT ALPHA, MITOCHONDRIAL"/>
    <property type="match status" value="1"/>
</dbReference>
<feature type="domain" description="3-hydroxyacyl-CoA dehydrogenase C-terminal" evidence="14">
    <location>
        <begin position="501"/>
        <end position="602"/>
    </location>
</feature>
<evidence type="ECO:0000256" key="4">
    <source>
        <dbReference type="ARBA" id="ARBA00012076"/>
    </source>
</evidence>
<dbReference type="InterPro" id="IPR008927">
    <property type="entry name" value="6-PGluconate_DH-like_C_sf"/>
</dbReference>
<evidence type="ECO:0000313" key="17">
    <source>
        <dbReference type="Proteomes" id="UP000274695"/>
    </source>
</evidence>
<comment type="similarity">
    <text evidence="3">In the N-terminal section; belongs to the enoyl-CoA hydratase/isomerase family.</text>
</comment>
<dbReference type="SUPFAM" id="SSF52096">
    <property type="entry name" value="ClpP/crotonase"/>
    <property type="match status" value="1"/>
</dbReference>
<evidence type="ECO:0000259" key="15">
    <source>
        <dbReference type="Pfam" id="PF02737"/>
    </source>
</evidence>
<feature type="domain" description="3-hydroxyacyl-CoA dehydrogenase NAD binding" evidence="15">
    <location>
        <begin position="320"/>
        <end position="498"/>
    </location>
</feature>
<evidence type="ECO:0000256" key="11">
    <source>
        <dbReference type="ARBA" id="ARBA00023268"/>
    </source>
</evidence>
<evidence type="ECO:0000256" key="13">
    <source>
        <dbReference type="RuleBase" id="RU003707"/>
    </source>
</evidence>
<accession>A0ABX9W5P4</accession>
<evidence type="ECO:0000256" key="9">
    <source>
        <dbReference type="ARBA" id="ARBA00023098"/>
    </source>
</evidence>
<reference evidence="16 17" key="1">
    <citation type="submission" date="2018-10" db="EMBL/GenBank/DDBJ databases">
        <title>Draft genome sequence of Zhongshania sp. DSW25-10.</title>
        <authorList>
            <person name="Oh J."/>
        </authorList>
    </citation>
    <scope>NUCLEOTIDE SEQUENCE [LARGE SCALE GENOMIC DNA]</scope>
    <source>
        <strain evidence="16 17">DSW25-10</strain>
    </source>
</reference>
<dbReference type="EMBL" id="RHGB01000003">
    <property type="protein sequence ID" value="RNL66750.1"/>
    <property type="molecule type" value="Genomic_DNA"/>
</dbReference>
<organism evidence="16 17">
    <name type="scientific">Zhongshania marina</name>
    <dbReference type="NCBI Taxonomy" id="2304603"/>
    <lineage>
        <taxon>Bacteria</taxon>
        <taxon>Pseudomonadati</taxon>
        <taxon>Pseudomonadota</taxon>
        <taxon>Gammaproteobacteria</taxon>
        <taxon>Cellvibrionales</taxon>
        <taxon>Spongiibacteraceae</taxon>
        <taxon>Zhongshania</taxon>
    </lineage>
</organism>
<keyword evidence="7" id="KW-0560">Oxidoreductase</keyword>
<dbReference type="InterPro" id="IPR036291">
    <property type="entry name" value="NAD(P)-bd_dom_sf"/>
</dbReference>
<comment type="pathway">
    <text evidence="1">Lipid metabolism; fatty acid beta-oxidation.</text>
</comment>
<comment type="catalytic activity">
    <reaction evidence="12">
        <text>a (3S)-3-hydroxyacyl-CoA + NAD(+) = a 3-oxoacyl-CoA + NADH + H(+)</text>
        <dbReference type="Rhea" id="RHEA:22432"/>
        <dbReference type="ChEBI" id="CHEBI:15378"/>
        <dbReference type="ChEBI" id="CHEBI:57318"/>
        <dbReference type="ChEBI" id="CHEBI:57540"/>
        <dbReference type="ChEBI" id="CHEBI:57945"/>
        <dbReference type="ChEBI" id="CHEBI:90726"/>
        <dbReference type="EC" id="1.1.1.35"/>
    </reaction>
</comment>
<proteinExistence type="inferred from homology"/>
<evidence type="ECO:0000256" key="7">
    <source>
        <dbReference type="ARBA" id="ARBA00023002"/>
    </source>
</evidence>
<evidence type="ECO:0000256" key="12">
    <source>
        <dbReference type="ARBA" id="ARBA00049556"/>
    </source>
</evidence>
<comment type="caution">
    <text evidence="16">The sequence shown here is derived from an EMBL/GenBank/DDBJ whole genome shotgun (WGS) entry which is preliminary data.</text>
</comment>
<gene>
    <name evidence="16" type="ORF">D0911_04235</name>
</gene>
<name>A0ABX9W5P4_9GAMM</name>
<sequence length="716" mass="77721">MLVSGGFVYALDSDGIAVVTMDMPGQAVNTMNETYCDYMDETLNSIKADRDKLKGVIITSAKKTFFAGGDINKILEQKQLEAWDGAFELNMRLKKQLNELEALGVPVVAAINGAAMGGGFEICLACHYRIALELEAVVGLPEVSLGLLPAAGGIVRSVRLLGIQRAFPLLVEGKRFKAVAALEAGLVHELASNVDDMMLKARAWILATPQAQQPWFAKHYKIPGGDGFSPANAMMLAGAPAMLRQKTRGLLPAPEAILAVMAESSCVGYEAAMMIESRYFSELLRSPESTSLINTMYFQMNEISAGASRPSGIAKNKITKVGVLGAGMMGRGIAYSTALSGTAVVLKDISIENAEKGKDYSRQILAKALARGRKTQEQVDQILGLIETTESNEDLSDCDLIIEAVFEDVELKHKLTREIEPFLKPSCIWGSNTSTLPITLLAEAFSDPARFIGLHFFSPVDKMALVEIICGEQSGDDTLAYVYDYVQQISKSPIVVNDGRGFYTSRVFGSFCDEGLHLLSEGVNPAIIENIAKAAGMPVGPLSVMDEVEIELMRKVGDTNLELDRRLDQDFHSVHAKLQDLSKEMCELGRTGRGTGKGFYDYAADGSKSLWLGLAEKFGGTEVIPTEDIRDRLMFRQVIETIDCMRRGVLESARDANIGSIFGWGFPAHTGGTFQFIDWFGGEDAFAARAAQLEASYGSRFSLPESLVAIKAALDK</sequence>
<dbReference type="Pfam" id="PF02737">
    <property type="entry name" value="3HCDH_N"/>
    <property type="match status" value="1"/>
</dbReference>
<comment type="similarity">
    <text evidence="2">In the central section; belongs to the 3-hydroxyacyl-CoA dehydrogenase family.</text>
</comment>
<keyword evidence="11" id="KW-0511">Multifunctional enzyme</keyword>
<keyword evidence="5" id="KW-0276">Fatty acid metabolism</keyword>
<evidence type="ECO:0000256" key="6">
    <source>
        <dbReference type="ARBA" id="ARBA00022963"/>
    </source>
</evidence>
<dbReference type="Pfam" id="PF00378">
    <property type="entry name" value="ECH_1"/>
    <property type="match status" value="1"/>
</dbReference>
<dbReference type="Proteomes" id="UP000274695">
    <property type="component" value="Unassembled WGS sequence"/>
</dbReference>
<dbReference type="PROSITE" id="PS00166">
    <property type="entry name" value="ENOYL_COA_HYDRATASE"/>
    <property type="match status" value="1"/>
</dbReference>
<evidence type="ECO:0000313" key="16">
    <source>
        <dbReference type="EMBL" id="RNL66750.1"/>
    </source>
</evidence>
<dbReference type="InterPro" id="IPR050136">
    <property type="entry name" value="FA_oxidation_alpha_subunit"/>
</dbReference>
<evidence type="ECO:0000256" key="3">
    <source>
        <dbReference type="ARBA" id="ARBA00008750"/>
    </source>
</evidence>
<evidence type="ECO:0000256" key="5">
    <source>
        <dbReference type="ARBA" id="ARBA00022832"/>
    </source>
</evidence>
<dbReference type="SUPFAM" id="SSF51735">
    <property type="entry name" value="NAD(P)-binding Rossmann-fold domains"/>
    <property type="match status" value="1"/>
</dbReference>
<dbReference type="CDD" id="cd06558">
    <property type="entry name" value="crotonase-like"/>
    <property type="match status" value="1"/>
</dbReference>
<evidence type="ECO:0000256" key="8">
    <source>
        <dbReference type="ARBA" id="ARBA00023027"/>
    </source>
</evidence>
<dbReference type="InterPro" id="IPR001753">
    <property type="entry name" value="Enoyl-CoA_hydra/iso"/>
</dbReference>
<dbReference type="InterPro" id="IPR006176">
    <property type="entry name" value="3-OHacyl-CoA_DH_NAD-bd"/>
</dbReference>
<dbReference type="InterPro" id="IPR029045">
    <property type="entry name" value="ClpP/crotonase-like_dom_sf"/>
</dbReference>